<keyword evidence="2" id="KW-0433">Leucine-rich repeat</keyword>
<dbReference type="SUPFAM" id="SSF52058">
    <property type="entry name" value="L domain-like"/>
    <property type="match status" value="1"/>
</dbReference>
<dbReference type="GO" id="GO:0005886">
    <property type="term" value="C:plasma membrane"/>
    <property type="evidence" value="ECO:0007669"/>
    <property type="project" value="UniProtKB-SubCell"/>
</dbReference>
<name>A0A3B6A0N6_WHEAT</name>
<dbReference type="InterPro" id="IPR011009">
    <property type="entry name" value="Kinase-like_dom_sf"/>
</dbReference>
<evidence type="ECO:0000256" key="6">
    <source>
        <dbReference type="ARBA" id="ARBA00022989"/>
    </source>
</evidence>
<dbReference type="Gene3D" id="3.30.200.20">
    <property type="entry name" value="Phosphorylase Kinase, domain 1"/>
    <property type="match status" value="1"/>
</dbReference>
<comment type="subcellular location">
    <subcellularLocation>
        <location evidence="1">Cell membrane</location>
        <topology evidence="1">Single-pass membrane protein</topology>
    </subcellularLocation>
</comment>
<keyword evidence="12" id="KW-1185">Reference proteome</keyword>
<keyword evidence="8" id="KW-0067">ATP-binding</keyword>
<dbReference type="PANTHER" id="PTHR45631:SF114">
    <property type="entry name" value="OS05G0525800 PROTEIN"/>
    <property type="match status" value="1"/>
</dbReference>
<reference evidence="11" key="2">
    <citation type="submission" date="2018-10" db="UniProtKB">
        <authorList>
            <consortium name="EnsemblPlants"/>
        </authorList>
    </citation>
    <scope>IDENTIFICATION</scope>
</reference>
<dbReference type="SMR" id="A0A3B6A0N6"/>
<accession>A0A3B6A0N6</accession>
<evidence type="ECO:0000256" key="5">
    <source>
        <dbReference type="ARBA" id="ARBA00022737"/>
    </source>
</evidence>
<dbReference type="PANTHER" id="PTHR45631">
    <property type="entry name" value="OS07G0107800 PROTEIN-RELATED"/>
    <property type="match status" value="1"/>
</dbReference>
<feature type="binding site" evidence="8">
    <location>
        <position position="241"/>
    </location>
    <ligand>
        <name>ATP</name>
        <dbReference type="ChEBI" id="CHEBI:30616"/>
    </ligand>
</feature>
<feature type="transmembrane region" description="Helical" evidence="9">
    <location>
        <begin position="136"/>
        <end position="160"/>
    </location>
</feature>
<dbReference type="Gene3D" id="1.10.510.10">
    <property type="entry name" value="Transferase(Phosphotransferase) domain 1"/>
    <property type="match status" value="1"/>
</dbReference>
<protein>
    <recommendedName>
        <fullName evidence="10">Protein kinase domain-containing protein</fullName>
    </recommendedName>
</protein>
<dbReference type="STRING" id="4565.A0A3B6A0N6"/>
<dbReference type="AlphaFoldDB" id="A0A3B6A0N6"/>
<dbReference type="Gene3D" id="3.80.10.10">
    <property type="entry name" value="Ribonuclease Inhibitor"/>
    <property type="match status" value="1"/>
</dbReference>
<evidence type="ECO:0000259" key="10">
    <source>
        <dbReference type="PROSITE" id="PS50011"/>
    </source>
</evidence>
<sequence length="424" mass="46756">MVNSNSALKNGQPLTAVSAIMAIKLKYQVHKNWFGDPCGPETIMVWAKLACSYATARAPRIRRVDLSSRGLNGDISSSFANLKVIQYLNLSNNNLVGSIPDALSQLTSLAVLYGNNRDLCPNGNSCGLPNKRKSNLAIYIVVPIIVVIIVVVLLLLFCLLRRKRQGSMNNSVDPHNETTTSYVVGNDVHRDNSSLHRLESRQFTYEELKMITNNFQRVLGQGGFGYVYDGFLEDGTHVAVKLQSHSSSQGVKEFLAEEVNAMEDVYHGVKDSGLHLNLHKARIADFGLFKAFNGGDDYASTMTLVGTPGYVDPEYQATMQPTAKSDVYSFGVVLLELVTGKPAILQEATPINILHWTRKRMAQGHIESVVDARMCGIYDVNSVWKVVEIALKCIAYVSPQRPTMTGVVAQLQECMELEEGSIDH</sequence>
<dbReference type="InterPro" id="IPR017441">
    <property type="entry name" value="Protein_kinase_ATP_BS"/>
</dbReference>
<evidence type="ECO:0000256" key="1">
    <source>
        <dbReference type="ARBA" id="ARBA00004162"/>
    </source>
</evidence>
<dbReference type="Proteomes" id="UP000019116">
    <property type="component" value="Chromosome 1D"/>
</dbReference>
<evidence type="ECO:0000256" key="9">
    <source>
        <dbReference type="SAM" id="Phobius"/>
    </source>
</evidence>
<keyword evidence="8" id="KW-0547">Nucleotide-binding</keyword>
<evidence type="ECO:0000313" key="11">
    <source>
        <dbReference type="EnsemblPlants" id="TraesCS1D02G347300.1"/>
    </source>
</evidence>
<evidence type="ECO:0000256" key="2">
    <source>
        <dbReference type="ARBA" id="ARBA00022614"/>
    </source>
</evidence>
<dbReference type="OrthoDB" id="1909384at2759"/>
<dbReference type="FunFam" id="3.80.10.10:FF:000129">
    <property type="entry name" value="Leucine-rich repeat receptor-like kinase"/>
    <property type="match status" value="1"/>
</dbReference>
<dbReference type="Pfam" id="PF00069">
    <property type="entry name" value="Pkinase"/>
    <property type="match status" value="1"/>
</dbReference>
<dbReference type="InterPro" id="IPR001611">
    <property type="entry name" value="Leu-rich_rpt"/>
</dbReference>
<dbReference type="Gramene" id="TraesCS1D03G0817500.1">
    <property type="protein sequence ID" value="TraesCS1D03G0817500.1.CDS"/>
    <property type="gene ID" value="TraesCS1D03G0817500"/>
</dbReference>
<organism evidence="11">
    <name type="scientific">Triticum aestivum</name>
    <name type="common">Wheat</name>
    <dbReference type="NCBI Taxonomy" id="4565"/>
    <lineage>
        <taxon>Eukaryota</taxon>
        <taxon>Viridiplantae</taxon>
        <taxon>Streptophyta</taxon>
        <taxon>Embryophyta</taxon>
        <taxon>Tracheophyta</taxon>
        <taxon>Spermatophyta</taxon>
        <taxon>Magnoliopsida</taxon>
        <taxon>Liliopsida</taxon>
        <taxon>Poales</taxon>
        <taxon>Poaceae</taxon>
        <taxon>BOP clade</taxon>
        <taxon>Pooideae</taxon>
        <taxon>Triticodae</taxon>
        <taxon>Triticeae</taxon>
        <taxon>Triticinae</taxon>
        <taxon>Triticum</taxon>
    </lineage>
</organism>
<dbReference type="PROSITE" id="PS00107">
    <property type="entry name" value="PROTEIN_KINASE_ATP"/>
    <property type="match status" value="1"/>
</dbReference>
<proteinExistence type="predicted"/>
<keyword evidence="3 9" id="KW-0812">Transmembrane</keyword>
<dbReference type="SUPFAM" id="SSF56112">
    <property type="entry name" value="Protein kinase-like (PK-like)"/>
    <property type="match status" value="1"/>
</dbReference>
<evidence type="ECO:0000256" key="4">
    <source>
        <dbReference type="ARBA" id="ARBA00022729"/>
    </source>
</evidence>
<dbReference type="EnsemblPlants" id="TraesCS1D02G347300.1">
    <property type="protein sequence ID" value="TraesCS1D02G347300.1"/>
    <property type="gene ID" value="TraesCS1D02G347300"/>
</dbReference>
<dbReference type="GO" id="GO:0005524">
    <property type="term" value="F:ATP binding"/>
    <property type="evidence" value="ECO:0007669"/>
    <property type="project" value="UniProtKB-UniRule"/>
</dbReference>
<keyword evidence="7 9" id="KW-0472">Membrane</keyword>
<keyword evidence="6 9" id="KW-1133">Transmembrane helix</keyword>
<dbReference type="GO" id="GO:0004672">
    <property type="term" value="F:protein kinase activity"/>
    <property type="evidence" value="ECO:0007669"/>
    <property type="project" value="InterPro"/>
</dbReference>
<feature type="domain" description="Protein kinase" evidence="10">
    <location>
        <begin position="61"/>
        <end position="424"/>
    </location>
</feature>
<dbReference type="InterPro" id="IPR000719">
    <property type="entry name" value="Prot_kinase_dom"/>
</dbReference>
<dbReference type="OMA" id="NGNSCGL"/>
<evidence type="ECO:0000256" key="3">
    <source>
        <dbReference type="ARBA" id="ARBA00022692"/>
    </source>
</evidence>
<dbReference type="PROSITE" id="PS50011">
    <property type="entry name" value="PROTEIN_KINASE_DOM"/>
    <property type="match status" value="1"/>
</dbReference>
<evidence type="ECO:0000256" key="7">
    <source>
        <dbReference type="ARBA" id="ARBA00023136"/>
    </source>
</evidence>
<dbReference type="Gramene" id="TraesCS1D02G347300.1">
    <property type="protein sequence ID" value="TraesCS1D02G347300.1"/>
    <property type="gene ID" value="TraesCS1D02G347300"/>
</dbReference>
<evidence type="ECO:0000256" key="8">
    <source>
        <dbReference type="PROSITE-ProRule" id="PRU10141"/>
    </source>
</evidence>
<evidence type="ECO:0000313" key="12">
    <source>
        <dbReference type="Proteomes" id="UP000019116"/>
    </source>
</evidence>
<dbReference type="InterPro" id="IPR032675">
    <property type="entry name" value="LRR_dom_sf"/>
</dbReference>
<keyword evidence="5" id="KW-0677">Repeat</keyword>
<reference evidence="11" key="1">
    <citation type="submission" date="2018-08" db="EMBL/GenBank/DDBJ databases">
        <authorList>
            <person name="Rossello M."/>
        </authorList>
    </citation>
    <scope>NUCLEOTIDE SEQUENCE [LARGE SCALE GENOMIC DNA]</scope>
    <source>
        <strain evidence="11">cv. Chinese Spring</strain>
    </source>
</reference>
<keyword evidence="4" id="KW-0732">Signal</keyword>
<dbReference type="Pfam" id="PF13855">
    <property type="entry name" value="LRR_8"/>
    <property type="match status" value="1"/>
</dbReference>